<dbReference type="AlphaFoldDB" id="A0A427AC19"/>
<gene>
    <name evidence="5" type="ORF">B296_00033048</name>
</gene>
<dbReference type="EMBL" id="AMZH03002995">
    <property type="protein sequence ID" value="RRT73760.1"/>
    <property type="molecule type" value="Genomic_DNA"/>
</dbReference>
<evidence type="ECO:0000313" key="5">
    <source>
        <dbReference type="EMBL" id="RRT73760.1"/>
    </source>
</evidence>
<comment type="subcellular location">
    <subcellularLocation>
        <location evidence="1">Nucleus</location>
    </subcellularLocation>
</comment>
<keyword evidence="2" id="KW-0227">DNA damage</keyword>
<dbReference type="Proteomes" id="UP000287651">
    <property type="component" value="Unassembled WGS sequence"/>
</dbReference>
<reference evidence="5 6" key="1">
    <citation type="journal article" date="2014" name="Agronomy (Basel)">
        <title>A Draft Genome Sequence for Ensete ventricosum, the Drought-Tolerant Tree Against Hunger.</title>
        <authorList>
            <person name="Harrison J."/>
            <person name="Moore K.A."/>
            <person name="Paszkiewicz K."/>
            <person name="Jones T."/>
            <person name="Grant M."/>
            <person name="Ambacheew D."/>
            <person name="Muzemil S."/>
            <person name="Studholme D.J."/>
        </authorList>
    </citation>
    <scope>NUCLEOTIDE SEQUENCE [LARGE SCALE GENOMIC DNA]</scope>
</reference>
<evidence type="ECO:0000256" key="4">
    <source>
        <dbReference type="ARBA" id="ARBA00023242"/>
    </source>
</evidence>
<protein>
    <submittedName>
        <fullName evidence="5">Uncharacterized protein</fullName>
    </submittedName>
</protein>
<keyword evidence="3" id="KW-0234">DNA repair</keyword>
<dbReference type="GO" id="GO:0000785">
    <property type="term" value="C:chromatin"/>
    <property type="evidence" value="ECO:0007669"/>
    <property type="project" value="TreeGrafter"/>
</dbReference>
<dbReference type="PANTHER" id="PTHR12663:SF0">
    <property type="entry name" value="PRECOCIOUS DISSOCIATION OF SISTERS 5, ISOFORM A"/>
    <property type="match status" value="1"/>
</dbReference>
<keyword evidence="4" id="KW-0539">Nucleus</keyword>
<comment type="caution">
    <text evidence="5">The sequence shown here is derived from an EMBL/GenBank/DDBJ whole genome shotgun (WGS) entry which is preliminary data.</text>
</comment>
<dbReference type="GO" id="GO:0006281">
    <property type="term" value="P:DNA repair"/>
    <property type="evidence" value="ECO:0007669"/>
    <property type="project" value="UniProtKB-KW"/>
</dbReference>
<accession>A0A427AC19</accession>
<organism evidence="5 6">
    <name type="scientific">Ensete ventricosum</name>
    <name type="common">Abyssinian banana</name>
    <name type="synonym">Musa ensete</name>
    <dbReference type="NCBI Taxonomy" id="4639"/>
    <lineage>
        <taxon>Eukaryota</taxon>
        <taxon>Viridiplantae</taxon>
        <taxon>Streptophyta</taxon>
        <taxon>Embryophyta</taxon>
        <taxon>Tracheophyta</taxon>
        <taxon>Spermatophyta</taxon>
        <taxon>Magnoliopsida</taxon>
        <taxon>Liliopsida</taxon>
        <taxon>Zingiberales</taxon>
        <taxon>Musaceae</taxon>
        <taxon>Ensete</taxon>
    </lineage>
</organism>
<dbReference type="Pfam" id="PF20168">
    <property type="entry name" value="PDS5"/>
    <property type="match status" value="1"/>
</dbReference>
<evidence type="ECO:0000256" key="1">
    <source>
        <dbReference type="ARBA" id="ARBA00004123"/>
    </source>
</evidence>
<proteinExistence type="predicted"/>
<sequence>MHCDVYHPEALSDRVLDYDEYVRKNVVAAVYDVACQSLNVIPPETTSLVAERIRDKSVCISSLLTVKKYTLERLVDLHQLYCLKSSDGSIHIEDYKWIPGKILRCLYDRDFRYG</sequence>
<dbReference type="GO" id="GO:0005634">
    <property type="term" value="C:nucleus"/>
    <property type="evidence" value="ECO:0007669"/>
    <property type="project" value="UniProtKB-SubCell"/>
</dbReference>
<evidence type="ECO:0000313" key="6">
    <source>
        <dbReference type="Proteomes" id="UP000287651"/>
    </source>
</evidence>
<evidence type="ECO:0000256" key="2">
    <source>
        <dbReference type="ARBA" id="ARBA00022763"/>
    </source>
</evidence>
<name>A0A427AC19_ENSVE</name>
<dbReference type="InterPro" id="IPR039776">
    <property type="entry name" value="Pds5"/>
</dbReference>
<dbReference type="PANTHER" id="PTHR12663">
    <property type="entry name" value="ANDROGEN INDUCED INHIBITOR OF PROLIFERATION AS3 / PDS5-RELATED"/>
    <property type="match status" value="1"/>
</dbReference>
<dbReference type="GO" id="GO:0007064">
    <property type="term" value="P:mitotic sister chromatid cohesion"/>
    <property type="evidence" value="ECO:0007669"/>
    <property type="project" value="InterPro"/>
</dbReference>
<evidence type="ECO:0000256" key="3">
    <source>
        <dbReference type="ARBA" id="ARBA00023204"/>
    </source>
</evidence>